<evidence type="ECO:0000313" key="1">
    <source>
        <dbReference type="EMBL" id="KAJ1096292.1"/>
    </source>
</evidence>
<name>A0AAV7LYN0_PLEWA</name>
<organism evidence="1 2">
    <name type="scientific">Pleurodeles waltl</name>
    <name type="common">Iberian ribbed newt</name>
    <dbReference type="NCBI Taxonomy" id="8319"/>
    <lineage>
        <taxon>Eukaryota</taxon>
        <taxon>Metazoa</taxon>
        <taxon>Chordata</taxon>
        <taxon>Craniata</taxon>
        <taxon>Vertebrata</taxon>
        <taxon>Euteleostomi</taxon>
        <taxon>Amphibia</taxon>
        <taxon>Batrachia</taxon>
        <taxon>Caudata</taxon>
        <taxon>Salamandroidea</taxon>
        <taxon>Salamandridae</taxon>
        <taxon>Pleurodelinae</taxon>
        <taxon>Pleurodeles</taxon>
    </lineage>
</organism>
<keyword evidence="2" id="KW-1185">Reference proteome</keyword>
<protein>
    <submittedName>
        <fullName evidence="1">Uncharacterized protein</fullName>
    </submittedName>
</protein>
<comment type="caution">
    <text evidence="1">The sequence shown here is derived from an EMBL/GenBank/DDBJ whole genome shotgun (WGS) entry which is preliminary data.</text>
</comment>
<dbReference type="AlphaFoldDB" id="A0AAV7LYN0"/>
<dbReference type="EMBL" id="JANPWB010000014">
    <property type="protein sequence ID" value="KAJ1096292.1"/>
    <property type="molecule type" value="Genomic_DNA"/>
</dbReference>
<accession>A0AAV7LYN0</accession>
<evidence type="ECO:0000313" key="2">
    <source>
        <dbReference type="Proteomes" id="UP001066276"/>
    </source>
</evidence>
<dbReference type="Proteomes" id="UP001066276">
    <property type="component" value="Chromosome 10"/>
</dbReference>
<reference evidence="1" key="1">
    <citation type="journal article" date="2022" name="bioRxiv">
        <title>Sequencing and chromosome-scale assembly of the giantPleurodeles waltlgenome.</title>
        <authorList>
            <person name="Brown T."/>
            <person name="Elewa A."/>
            <person name="Iarovenko S."/>
            <person name="Subramanian E."/>
            <person name="Araus A.J."/>
            <person name="Petzold A."/>
            <person name="Susuki M."/>
            <person name="Suzuki K.-i.T."/>
            <person name="Hayashi T."/>
            <person name="Toyoda A."/>
            <person name="Oliveira C."/>
            <person name="Osipova E."/>
            <person name="Leigh N.D."/>
            <person name="Simon A."/>
            <person name="Yun M.H."/>
        </authorList>
    </citation>
    <scope>NUCLEOTIDE SEQUENCE</scope>
    <source>
        <strain evidence="1">20211129_DDA</strain>
        <tissue evidence="1">Liver</tissue>
    </source>
</reference>
<sequence>MSRGRGSLHLQKVRTYLAPPRLHVGSPQNRMWAPGDPSYIPANLGGTEAGQSPHLRPATRVQLLLLPGAAILADGPISLSGTSAPSEPAELFVGVC</sequence>
<proteinExistence type="predicted"/>
<gene>
    <name evidence="1" type="ORF">NDU88_001435</name>
</gene>